<dbReference type="Gene3D" id="3.90.1570.30">
    <property type="match status" value="1"/>
</dbReference>
<dbReference type="GO" id="GO:0004519">
    <property type="term" value="F:endonuclease activity"/>
    <property type="evidence" value="ECO:0007669"/>
    <property type="project" value="UniProtKB-KW"/>
</dbReference>
<dbReference type="eggNOG" id="COG2810">
    <property type="taxonomic scope" value="Bacteria"/>
</dbReference>
<gene>
    <name evidence="1" type="ORF">Osc7112_5317</name>
</gene>
<organism evidence="1 2">
    <name type="scientific">Phormidium nigroviride PCC 7112</name>
    <dbReference type="NCBI Taxonomy" id="179408"/>
    <lineage>
        <taxon>Bacteria</taxon>
        <taxon>Bacillati</taxon>
        <taxon>Cyanobacteriota</taxon>
        <taxon>Cyanophyceae</taxon>
        <taxon>Oscillatoriophycideae</taxon>
        <taxon>Oscillatoriales</taxon>
        <taxon>Oscillatoriaceae</taxon>
        <taxon>Phormidium</taxon>
    </lineage>
</organism>
<reference evidence="1 2" key="1">
    <citation type="submission" date="2012-05" db="EMBL/GenBank/DDBJ databases">
        <title>Finished chromosome of genome of Oscillatoria sp. PCC 7112.</title>
        <authorList>
            <consortium name="US DOE Joint Genome Institute"/>
            <person name="Gugger M."/>
            <person name="Coursin T."/>
            <person name="Rippka R."/>
            <person name="Tandeau De Marsac N."/>
            <person name="Huntemann M."/>
            <person name="Wei C.-L."/>
            <person name="Han J."/>
            <person name="Detter J.C."/>
            <person name="Han C."/>
            <person name="Tapia R."/>
            <person name="Davenport K."/>
            <person name="Daligault H."/>
            <person name="Erkkila T."/>
            <person name="Gu W."/>
            <person name="Munk A.C.C."/>
            <person name="Teshima H."/>
            <person name="Xu Y."/>
            <person name="Chain P."/>
            <person name="Chen A."/>
            <person name="Krypides N."/>
            <person name="Mavromatis K."/>
            <person name="Markowitz V."/>
            <person name="Szeto E."/>
            <person name="Ivanova N."/>
            <person name="Mikhailova N."/>
            <person name="Ovchinnikova G."/>
            <person name="Pagani I."/>
            <person name="Pati A."/>
            <person name="Goodwin L."/>
            <person name="Peters L."/>
            <person name="Pitluck S."/>
            <person name="Woyke T."/>
            <person name="Kerfeld C."/>
        </authorList>
    </citation>
    <scope>NUCLEOTIDE SEQUENCE [LARGE SCALE GENOMIC DNA]</scope>
    <source>
        <strain evidence="1 2">PCC 7112</strain>
    </source>
</reference>
<proteinExistence type="predicted"/>
<keyword evidence="1" id="KW-0540">Nuclease</keyword>
<name>K9VQU3_9CYAN</name>
<dbReference type="OrthoDB" id="511707at2"/>
<protein>
    <submittedName>
        <fullName evidence="1">Restriction endonuclease, type I, EcoRI, R subunit/Type III</fullName>
    </submittedName>
</protein>
<dbReference type="RefSeq" id="WP_015178768.1">
    <property type="nucleotide sequence ID" value="NC_019729.1"/>
</dbReference>
<accession>K9VQU3</accession>
<evidence type="ECO:0000313" key="1">
    <source>
        <dbReference type="EMBL" id="AFZ09555.1"/>
    </source>
</evidence>
<dbReference type="KEGG" id="oni:Osc7112_5317"/>
<dbReference type="AlphaFoldDB" id="K9VQU3"/>
<dbReference type="Proteomes" id="UP000010478">
    <property type="component" value="Chromosome"/>
</dbReference>
<keyword evidence="1" id="KW-0378">Hydrolase</keyword>
<dbReference type="STRING" id="179408.Osc7112_5317"/>
<keyword evidence="1" id="KW-0255">Endonuclease</keyword>
<evidence type="ECO:0000313" key="2">
    <source>
        <dbReference type="Proteomes" id="UP000010478"/>
    </source>
</evidence>
<keyword evidence="2" id="KW-1185">Reference proteome</keyword>
<dbReference type="EMBL" id="CP003614">
    <property type="protein sequence ID" value="AFZ09555.1"/>
    <property type="molecule type" value="Genomic_DNA"/>
</dbReference>
<dbReference type="HOGENOM" id="CLU_090272_0_0_3"/>
<sequence length="215" mass="24487">MTQTTAITEIIQTLADVESRFNITRTESEGFFPEWYADLPEITEVDQAALNLIRRRYLYHLNDGSLTEGTVTLIMGSPLLERAGFYDPPFKMMAEKSVQIVLDDEDDEVETLKGRIDVLVMQNQFWVTLLESKRTTISVMSALPQTLAYMTANPRKDRPSFAAMTNGSEIVFVKLDFQNPPKYDLSRIFSPVPLMNELYTVLQVLIKIGQLIVQP</sequence>